<proteinExistence type="predicted"/>
<feature type="compositionally biased region" description="Basic and acidic residues" evidence="1">
    <location>
        <begin position="2384"/>
        <end position="2396"/>
    </location>
</feature>
<feature type="region of interest" description="Disordered" evidence="1">
    <location>
        <begin position="2348"/>
        <end position="2412"/>
    </location>
</feature>
<dbReference type="Proteomes" id="UP000605846">
    <property type="component" value="Unassembled WGS sequence"/>
</dbReference>
<dbReference type="PANTHER" id="PTHR14918">
    <property type="entry name" value="KICSTOR COMPLEX PROTEIN SZT2"/>
    <property type="match status" value="1"/>
</dbReference>
<protein>
    <submittedName>
        <fullName evidence="2">Uncharacterized protein</fullName>
    </submittedName>
</protein>
<accession>A0A8H7BRF5</accession>
<feature type="compositionally biased region" description="Basic and acidic residues" evidence="1">
    <location>
        <begin position="2519"/>
        <end position="2531"/>
    </location>
</feature>
<evidence type="ECO:0000313" key="2">
    <source>
        <dbReference type="EMBL" id="KAF7728436.1"/>
    </source>
</evidence>
<evidence type="ECO:0000256" key="1">
    <source>
        <dbReference type="SAM" id="MobiDB-lite"/>
    </source>
</evidence>
<gene>
    <name evidence="2" type="ORF">EC973_006116</name>
</gene>
<name>A0A8H7BRF5_9FUNG</name>
<dbReference type="EMBL" id="JABAYA010000037">
    <property type="protein sequence ID" value="KAF7728436.1"/>
    <property type="molecule type" value="Genomic_DNA"/>
</dbReference>
<evidence type="ECO:0000313" key="3">
    <source>
        <dbReference type="Proteomes" id="UP000605846"/>
    </source>
</evidence>
<organism evidence="2 3">
    <name type="scientific">Apophysomyces ossiformis</name>
    <dbReference type="NCBI Taxonomy" id="679940"/>
    <lineage>
        <taxon>Eukaryota</taxon>
        <taxon>Fungi</taxon>
        <taxon>Fungi incertae sedis</taxon>
        <taxon>Mucoromycota</taxon>
        <taxon>Mucoromycotina</taxon>
        <taxon>Mucoromycetes</taxon>
        <taxon>Mucorales</taxon>
        <taxon>Mucorineae</taxon>
        <taxon>Mucoraceae</taxon>
        <taxon>Apophysomyces</taxon>
    </lineage>
</organism>
<dbReference type="PANTHER" id="PTHR14918:SF3">
    <property type="entry name" value="KICSTOR COMPLEX PROTEIN SZT2"/>
    <property type="match status" value="1"/>
</dbReference>
<dbReference type="GO" id="GO:0005777">
    <property type="term" value="C:peroxisome"/>
    <property type="evidence" value="ECO:0007669"/>
    <property type="project" value="InterPro"/>
</dbReference>
<feature type="compositionally biased region" description="Polar residues" evidence="1">
    <location>
        <begin position="2502"/>
        <end position="2515"/>
    </location>
</feature>
<feature type="compositionally biased region" description="Polar residues" evidence="1">
    <location>
        <begin position="1913"/>
        <end position="1930"/>
    </location>
</feature>
<dbReference type="InterPro" id="IPR033228">
    <property type="entry name" value="SZT2"/>
</dbReference>
<sequence length="3194" mass="363224">MDQEYRFVYVIDLSSSLATVGNTKADILLSEAFQTRVTTLKSPSLRNSLHGIVQPFSLQVSTSTKIVMRPLLHLTVLADCSQFASNINVIPVLTSHPTMRVFVQNVIISAKNIDQVIKKLHSEFLSFQRDTSNFRKLLKQKRLKTDYDLDVGGEVLDTTSLLPEGSGSDARITGQPKHDISATHPENISRMSAKKKEDTSYHSSKKEVWGIGKSGANLSRILHAGHFALKLLPSQGRAEVVLITDGAMKSNVHDNTFVRQFAEEDITCHIVQIGYSRSFIAGRNFGFVPDTEILRFLSRATGGTFMYSEQCRAVGEALLRTSRAKNDIDSKPVTYIPSSDTSIQPPNVYHQNLFFRECILSKHASEAGLQINGEEKKSGSREMSGNNTAEIGRKARDRYNFPWDPDSKPPEDEFRLLKYREYPLPVEFSHVIAARAREGFTLQSVTFDDSTGTRKSDPGMSNLQASDFAAVRKEKIQLIMVLHWQPNVTIEYRIRATWLPTIIGTSSQRKNEKVLLSSGIFAGAKAPRAEIYVRTDNGFAHVLKNWDSFRRRAQMMGVVTGSIYFGEAYALPTFAKVDRLKTYLVDIFEGDEMLKTVIGFNSKFLLSHPATDESSVFPSGSDTENTQEAAFIDAFKAFWEKINATEFRTRTRCWYDYECLDLLVGDVSPYMAPKLISMYNQDFVSNVETEILSTVERVKKILSIWADIEGEDGTFVRLVHRFAPNLSSSEETYKNYFLYSLGYPVSFCEVRIRREYGRMITLRLLLFNVDVQARKRTVDRLIQLLKTSSETNAPCNRICQRPFSSLLMRDPKHFQDLPSSVLGSAVNRDKDSAKVSRVTMARARSWYLPNSVWLTSEYIVRDYLKHMTWSWQTDNYQDQYHKSNKMMPIHDLAFQFLCQARLDQGYQLVSPRPDSTHFYQEISLPSRDGRASLCAIQYFIWKDADSGRITTELWMEPSGNLEFDEYDLVKTWTVEPDRKTVSQLVTFDQLHAVGRSKGKGYFKDQRSGYEIAASESTTTVMMLPHLFDVATVLRANKFAVASFGCPKFNAKPEITENNIYRLRIDTALNTPNHGTTVSPNVSEFLSTGCDRTHYVEPDSLLDRNKELIAKLSIKNQNNVLLHYYMEYAFSSLTDGEIVMSLHDLGTRFWLKLTEAMRSLQGDSVSNTRFASNLRDTQCYIKVFDVRSTVVILFPSLEAVASGALSLEDTDEAGSEQDRVIDYFMFECMRQKPMKPTKSAMLFTSPLDEANRSRVANFLNDDEVTIKEVDCLVHKSDGLGDIWRPRLFQGEFRACSSYAQLSERVLRVAQDVTRTYSKSFVKSLYANLVRGLGVDDDDLSKALEICNESLMKIDITDFVNMMTCQERSGKDFEAQAAEVNEAFVTIFQYYFEPVQTNSGSRQNLFYYKPVFGRTASVEPQTAEEKAAFIVDLATCCNMPLLIRLECSYETVLNGSRTSVTVPVPHLPCSYSEIFQNGNNVDFDPSSVWGDSLSLDSRMSCVTLHLVCLNLPWSDDSRSRPSIPAVNESLIKSMKSQPECFWELNQDQQEVLAVIEARIRWLLTAETIHGLLKSETITKPLLTYVERKLQDQNPFADFTTSIVVPFYFVKSQVRSRRQFMDEMEKDNETKTFTLQRLENYFYVSKEKIYNMRGEAILSAAASPILDTETIDVRSWNSDNEGADDEFCDGLGISLEYATDDNGSHREGLVPLPDRPIYWLILIVKDNCVEIVFFSKLHKMIDIARILQRITNKLSEVEKRTNQLMLLRSLHESRRCSKYLEVSSEIGDEESSASELDSDSEDDDGRSELNQSVLQAANFTPGQFRCPVVFKKQFPLHWRLQPNMALRYLTTDVLQLFTIQNRRHMFVVERDDTVVYCKIYENDISSLQGAEVEATVTSPSDEPQLLEVITEEENAQRQSTTSPLPQNKLSSVSSTSAVTKRRELVLEVHGIHLPTWIEKEFVDLIENRLVSHITLNEIQQFFLRNPTSRPTKEDVDFILPFNKPRACREVLRIPAIIHNLPNLMLFFKHLLLTDNIKQFHGSHVVEAVQAYYNSAFSSGSRAVMQAGASTLDSSGSEEAKEIDIGAYCFYYNCIKRIPGSSTALELAAGQGLAGICITPLDIAGMPVSSIRMSPSAVSDLDIETIQQCLENDFREASTAGAIYSICIDIWAIGAVDGDALLQHIYDCFRGSLCDYLIEKALVVNQVELVAAEIALHRNVHGGYDRRRDSSLPDKFVRSILYILQKASEWKSSTVCTLDQIVHTFPWCMDDIIAYIDHELCDIDGSLKPAVAYMPLNNGILTGSEVQAAKKWQHYKGPINRQYRSIQNSVQFILISGLADVLEKLGHFQDKDRRSSAASDKSSHRTRSRRSSGGSTFTEASTTRRNLRPMDEKSVRERHTAASTPRSMSTSVIRNRQSIKTETSKHSFLIMTLNTHRVVAYTYNWPEETSLELFNGLRYVTTRQETRNDILVNILHQKMGLFHHMDHIGYMLEKYGAVSRSIPSTRLGSATNYATPSQTKKAKSLEMARKTEEPSSGRQSQRNINTTSANASNILNLRDLVVYSTVTPSQSSVERAESGVLTKQVEEENEENRMLASIPCTVELDRALMDSIADPASAIVNQKNCDLLQRHGQPFLETYLRRTKLQSIHEKALKVYGKWRRRYGDQQSETGETEKLSRAEVATILRSSRVLHFCRTPLLFCNPDEEWLNMDESPLGRDAAINWYSELSNTLMSEYAKYLESIDMQLIDFAKTANVNEEDLRLSKFTVAKNVEIDCTPLYLLRVFEGGSIICEIRITNVFVSVTLYTLHRQYGRLSYRRFKREAREVKRRNFKKFEATSGDFKQLIHINSFVYDFHLRYIQKMLDQVAPLPTNLNVPNVIRRFALLNRTPACYARNRILQGFYEFESAIASQTFFGSLFRNAPIHGLTSLVTDNISVATFVSSNDTSFFAKDNLPSDWRHTLVICPTDDDLTQDASKIVLEYFILVVYQGPNTTETMIKNSWPDTAKNAASSSSDNPFADIVLPAHHDTLGNIITSARSRIDTVVAEVIARCKRVNDWSRLYAIDNVPKEDRTQLLSLIPEFDRVDLVQIDYSMAKFFDLRLNWSSVLDTVVAMKRNDTKQMDEDGHRHLFIYSARYMDFMIHLQVNQDRIQGWLVNRETNEHHSYTAEREQIANLGNMLCYALWKETIASTSRRSISS</sequence>
<comment type="caution">
    <text evidence="2">The sequence shown here is derived from an EMBL/GenBank/DDBJ whole genome shotgun (WGS) entry which is preliminary data.</text>
</comment>
<feature type="compositionally biased region" description="Polar residues" evidence="1">
    <location>
        <begin position="2397"/>
        <end position="2412"/>
    </location>
</feature>
<feature type="compositionally biased region" description="Polar residues" evidence="1">
    <location>
        <begin position="2532"/>
        <end position="2545"/>
    </location>
</feature>
<keyword evidence="3" id="KW-1185">Reference proteome</keyword>
<feature type="region of interest" description="Disordered" evidence="1">
    <location>
        <begin position="160"/>
        <end position="199"/>
    </location>
</feature>
<feature type="region of interest" description="Disordered" evidence="1">
    <location>
        <begin position="2502"/>
        <end position="2545"/>
    </location>
</feature>
<feature type="compositionally biased region" description="Acidic residues" evidence="1">
    <location>
        <begin position="1783"/>
        <end position="1802"/>
    </location>
</feature>
<dbReference type="OrthoDB" id="43547at2759"/>
<feature type="region of interest" description="Disordered" evidence="1">
    <location>
        <begin position="1780"/>
        <end position="1804"/>
    </location>
</feature>
<feature type="region of interest" description="Disordered" evidence="1">
    <location>
        <begin position="1909"/>
        <end position="1930"/>
    </location>
</feature>
<reference evidence="2" key="1">
    <citation type="submission" date="2020-01" db="EMBL/GenBank/DDBJ databases">
        <title>Genome Sequencing of Three Apophysomyces-Like Fungal Strains Confirms a Novel Fungal Genus in the Mucoromycota with divergent Burkholderia-like Endosymbiotic Bacteria.</title>
        <authorList>
            <person name="Stajich J.E."/>
            <person name="Macias A.M."/>
            <person name="Carter-House D."/>
            <person name="Lovett B."/>
            <person name="Kasson L.R."/>
            <person name="Berry K."/>
            <person name="Grigoriev I."/>
            <person name="Chang Y."/>
            <person name="Spatafora J."/>
            <person name="Kasson M.T."/>
        </authorList>
    </citation>
    <scope>NUCLEOTIDE SEQUENCE</scope>
    <source>
        <strain evidence="2">NRRL A-21654</strain>
    </source>
</reference>